<dbReference type="EMBL" id="CP020921">
    <property type="protein sequence ID" value="AWB10648.1"/>
    <property type="molecule type" value="Genomic_DNA"/>
</dbReference>
<keyword evidence="4" id="KW-1185">Reference proteome</keyword>
<name>A0A2R4W1S8_THEAF</name>
<reference evidence="3 4" key="1">
    <citation type="submission" date="2017-04" db="EMBL/GenBank/DDBJ databases">
        <title>Genomic insights into metabolism of Thermodesulfobium acidiphilum.</title>
        <authorList>
            <person name="Toshchakov S.V."/>
            <person name="Frolov E.N."/>
            <person name="Kublanov I.V."/>
            <person name="Samarov N.I."/>
            <person name="Novikov A."/>
            <person name="Lebedinsky A.V."/>
            <person name="Bonch-Osmolovskaya E.A."/>
            <person name="Chernyh N.A."/>
        </authorList>
    </citation>
    <scope>NUCLEOTIDE SEQUENCE [LARGE SCALE GENOMIC DNA]</scope>
    <source>
        <strain evidence="3 4">3127-1</strain>
    </source>
</reference>
<dbReference type="RefSeq" id="WP_108309435.1">
    <property type="nucleotide sequence ID" value="NZ_CP020921.1"/>
</dbReference>
<keyword evidence="1" id="KW-0560">Oxidoreductase</keyword>
<proteinExistence type="predicted"/>
<dbReference type="GO" id="GO:0016491">
    <property type="term" value="F:oxidoreductase activity"/>
    <property type="evidence" value="ECO:0007669"/>
    <property type="project" value="UniProtKB-KW"/>
</dbReference>
<dbReference type="InterPro" id="IPR051278">
    <property type="entry name" value="HdrB/HdrD_reductase"/>
</dbReference>
<evidence type="ECO:0000259" key="2">
    <source>
        <dbReference type="Pfam" id="PF02754"/>
    </source>
</evidence>
<dbReference type="Proteomes" id="UP000244792">
    <property type="component" value="Chromosome"/>
</dbReference>
<feature type="domain" description="Cysteine-rich" evidence="2">
    <location>
        <begin position="149"/>
        <end position="242"/>
    </location>
</feature>
<dbReference type="Pfam" id="PF02754">
    <property type="entry name" value="CCG"/>
    <property type="match status" value="2"/>
</dbReference>
<evidence type="ECO:0000313" key="4">
    <source>
        <dbReference type="Proteomes" id="UP000244792"/>
    </source>
</evidence>
<dbReference type="OrthoDB" id="9777685at2"/>
<sequence>MKVGFFIGCNTAFNRPDLEKAFRFVFDALGIEIDDLEGQSCCPSWGTMPSVDEAGWCALGARNFIISEEKNVDMVTVCGSCYGSLSESKYKMEKKPELREKVNEMLKAIGKEYKGTTRIRLATNFLYNEVGIEKIKNSLKYTLEGVTIGVQPGCHSLWPSEVYQEGEKDPFHPVMLRELCEALGASAPYYSRIVDCCGMGGMRSTNVEASYKLVKTKLDSMKDEIKADLLVTGCSSCLIQFDTAQAPMKRENKINYEIPSVHYVQLLALCLGADPQQVVGLSTTDLSGILGKLKKIN</sequence>
<evidence type="ECO:0000313" key="3">
    <source>
        <dbReference type="EMBL" id="AWB10648.1"/>
    </source>
</evidence>
<evidence type="ECO:0000256" key="1">
    <source>
        <dbReference type="ARBA" id="ARBA00023002"/>
    </source>
</evidence>
<dbReference type="PANTHER" id="PTHR42947:SF1">
    <property type="entry name" value="COB--COM HETERODISULFIDE REDUCTASE SUBUNIT B 1"/>
    <property type="match status" value="1"/>
</dbReference>
<dbReference type="PANTHER" id="PTHR42947">
    <property type="entry name" value="COB--COM HETERODISULFIDE REDUCTASE SUBUNIT B 1"/>
    <property type="match status" value="1"/>
</dbReference>
<dbReference type="KEGG" id="taci:TDSAC_1307"/>
<organism evidence="3 4">
    <name type="scientific">Thermodesulfobium acidiphilum</name>
    <dbReference type="NCBI Taxonomy" id="1794699"/>
    <lineage>
        <taxon>Bacteria</taxon>
        <taxon>Pseudomonadati</taxon>
        <taxon>Thermodesulfobiota</taxon>
        <taxon>Thermodesulfobiia</taxon>
        <taxon>Thermodesulfobiales</taxon>
        <taxon>Thermodesulfobiaceae</taxon>
        <taxon>Thermodesulfobium</taxon>
    </lineage>
</organism>
<feature type="domain" description="Cysteine-rich" evidence="2">
    <location>
        <begin position="3"/>
        <end position="85"/>
    </location>
</feature>
<dbReference type="Gene3D" id="1.20.1050.140">
    <property type="match status" value="1"/>
</dbReference>
<dbReference type="AlphaFoldDB" id="A0A2R4W1S8"/>
<dbReference type="InterPro" id="IPR004017">
    <property type="entry name" value="Cys_rich_dom"/>
</dbReference>
<accession>A0A2R4W1S8</accession>
<gene>
    <name evidence="3" type="ORF">TDSAC_1307</name>
</gene>
<protein>
    <submittedName>
        <fullName evidence="3">Heterodisulfide reductase subunit B</fullName>
    </submittedName>
</protein>